<sequence>MEALAEAPEIALGLVSPSAAPSASQNKIPEQLANQREAAQQQQRQFAEQWANQQICQQLTSGTANTIDRRTFEQGGCRKFSKTPGQTPKKAYVIKEFTSTSSAGICSIRCLVT</sequence>
<name>A0A7R8ZTD6_9CRUS</name>
<organism evidence="1">
    <name type="scientific">Cyprideis torosa</name>
    <dbReference type="NCBI Taxonomy" id="163714"/>
    <lineage>
        <taxon>Eukaryota</taxon>
        <taxon>Metazoa</taxon>
        <taxon>Ecdysozoa</taxon>
        <taxon>Arthropoda</taxon>
        <taxon>Crustacea</taxon>
        <taxon>Oligostraca</taxon>
        <taxon>Ostracoda</taxon>
        <taxon>Podocopa</taxon>
        <taxon>Podocopida</taxon>
        <taxon>Cytherocopina</taxon>
        <taxon>Cytheroidea</taxon>
        <taxon>Cytherideidae</taxon>
        <taxon>Cyprideis</taxon>
    </lineage>
</organism>
<dbReference type="EMBL" id="OB663163">
    <property type="protein sequence ID" value="CAD7231062.1"/>
    <property type="molecule type" value="Genomic_DNA"/>
</dbReference>
<dbReference type="AlphaFoldDB" id="A0A7R8ZTD6"/>
<gene>
    <name evidence="1" type="ORF">CTOB1V02_LOCUS8916</name>
</gene>
<accession>A0A7R8ZTD6</accession>
<proteinExistence type="predicted"/>
<reference evidence="1" key="1">
    <citation type="submission" date="2020-11" db="EMBL/GenBank/DDBJ databases">
        <authorList>
            <person name="Tran Van P."/>
        </authorList>
    </citation>
    <scope>NUCLEOTIDE SEQUENCE</scope>
</reference>
<evidence type="ECO:0000313" key="1">
    <source>
        <dbReference type="EMBL" id="CAD7231062.1"/>
    </source>
</evidence>
<feature type="non-terminal residue" evidence="1">
    <location>
        <position position="1"/>
    </location>
</feature>
<protein>
    <submittedName>
        <fullName evidence="1">Uncharacterized protein</fullName>
    </submittedName>
</protein>